<proteinExistence type="predicted"/>
<gene>
    <name evidence="2" type="ORF">BQ4739_LOCUS4677</name>
    <name evidence="3" type="ORF">BQ4739_LOCUS9384</name>
</gene>
<reference evidence="2 4" key="1">
    <citation type="submission" date="2016-10" db="EMBL/GenBank/DDBJ databases">
        <authorList>
            <person name="Cai Z."/>
        </authorList>
    </citation>
    <scope>NUCLEOTIDE SEQUENCE [LARGE SCALE GENOMIC DNA]</scope>
</reference>
<dbReference type="EMBL" id="FNXT01000373">
    <property type="protein sequence ID" value="SZX64156.1"/>
    <property type="molecule type" value="Genomic_DNA"/>
</dbReference>
<feature type="compositionally biased region" description="Low complexity" evidence="1">
    <location>
        <begin position="147"/>
        <end position="175"/>
    </location>
</feature>
<feature type="region of interest" description="Disordered" evidence="1">
    <location>
        <begin position="146"/>
        <end position="184"/>
    </location>
</feature>
<protein>
    <recommendedName>
        <fullName evidence="5">Patatin</fullName>
    </recommendedName>
</protein>
<dbReference type="InterPro" id="IPR016035">
    <property type="entry name" value="Acyl_Trfase/lysoPLipase"/>
</dbReference>
<keyword evidence="4" id="KW-1185">Reference proteome</keyword>
<sequence>MPSFSAEARAGDLFGHTPSVQQQHSKPAGLHPALQALQCGRLGVTFSGSGFGAAYQLGAAHMLSNLHCLTQQGMTAVLTADTPVAGTSAGGFVAAACRCSISYLDVLSALKQASSDLLQHGQARRMRSTLQPLMERILPDNAHQLCSSSTRRNAAAPSTAAAQTLTPSAAPAAPSHVHVQQSGAGAGLAQAPAGSAAAAAAAPAGTAAALSSSSADAAPPPFVLSATRVSGPCPACWRGDPVQGGFASKADLVDRLLAGAHEPLISDGRCFARRRGKLLVDGGIRLPVAPIPGVSYSLIILAMPNQLQRRLWPYRLLMHPPGPAAIAISPGQYRPWPYSSNFKQSENLVMKPKPPEVLDMLFERGRRDALAWAQHVGLDALLPAAEIQSPTAAEAVAAGGMDSNGMKTAGIEGGDNAAVWQEMRSLLATPAGQLPLMLEVPAELQHML</sequence>
<dbReference type="GO" id="GO:0016020">
    <property type="term" value="C:membrane"/>
    <property type="evidence" value="ECO:0007669"/>
    <property type="project" value="TreeGrafter"/>
</dbReference>
<dbReference type="PANTHER" id="PTHR12406">
    <property type="entry name" value="CALCIUM-INDEPENDENT PHOSPHOLIPASE A2 IPLA2 -RELATED"/>
    <property type="match status" value="1"/>
</dbReference>
<evidence type="ECO:0000313" key="2">
    <source>
        <dbReference type="EMBL" id="SZX64156.1"/>
    </source>
</evidence>
<accession>A0A383VIE5</accession>
<dbReference type="GO" id="GO:0005811">
    <property type="term" value="C:lipid droplet"/>
    <property type="evidence" value="ECO:0007669"/>
    <property type="project" value="TreeGrafter"/>
</dbReference>
<evidence type="ECO:0008006" key="5">
    <source>
        <dbReference type="Google" id="ProtNLM"/>
    </source>
</evidence>
<dbReference type="GO" id="GO:0004806">
    <property type="term" value="F:triacylglycerol lipase activity"/>
    <property type="evidence" value="ECO:0007669"/>
    <property type="project" value="TreeGrafter"/>
</dbReference>
<dbReference type="Proteomes" id="UP000256970">
    <property type="component" value="Unassembled WGS sequence"/>
</dbReference>
<dbReference type="GO" id="GO:0055088">
    <property type="term" value="P:lipid homeostasis"/>
    <property type="evidence" value="ECO:0007669"/>
    <property type="project" value="TreeGrafter"/>
</dbReference>
<dbReference type="AlphaFoldDB" id="A0A383VIE5"/>
<evidence type="ECO:0000256" key="1">
    <source>
        <dbReference type="SAM" id="MobiDB-lite"/>
    </source>
</evidence>
<dbReference type="GO" id="GO:0019433">
    <property type="term" value="P:triglyceride catabolic process"/>
    <property type="evidence" value="ECO:0007669"/>
    <property type="project" value="TreeGrafter"/>
</dbReference>
<dbReference type="InterPro" id="IPR033562">
    <property type="entry name" value="PLPL"/>
</dbReference>
<evidence type="ECO:0000313" key="3">
    <source>
        <dbReference type="EMBL" id="SZX69080.1"/>
    </source>
</evidence>
<dbReference type="PANTHER" id="PTHR12406:SF7">
    <property type="entry name" value="PATATIN-LIKE PHOSPHOLIPASE DOMAIN-CONTAINING PROTEIN 4"/>
    <property type="match status" value="1"/>
</dbReference>
<name>A0A383VIE5_TETOB</name>
<organism evidence="2 4">
    <name type="scientific">Tetradesmus obliquus</name>
    <name type="common">Green alga</name>
    <name type="synonym">Acutodesmus obliquus</name>
    <dbReference type="NCBI Taxonomy" id="3088"/>
    <lineage>
        <taxon>Eukaryota</taxon>
        <taxon>Viridiplantae</taxon>
        <taxon>Chlorophyta</taxon>
        <taxon>core chlorophytes</taxon>
        <taxon>Chlorophyceae</taxon>
        <taxon>CS clade</taxon>
        <taxon>Sphaeropleales</taxon>
        <taxon>Scenedesmaceae</taxon>
        <taxon>Tetradesmus</taxon>
    </lineage>
</organism>
<dbReference type="EMBL" id="FNXT01000900">
    <property type="protein sequence ID" value="SZX69080.1"/>
    <property type="molecule type" value="Genomic_DNA"/>
</dbReference>
<dbReference type="SUPFAM" id="SSF52151">
    <property type="entry name" value="FabD/lysophospholipase-like"/>
    <property type="match status" value="1"/>
</dbReference>
<dbReference type="GO" id="GO:0005737">
    <property type="term" value="C:cytoplasm"/>
    <property type="evidence" value="ECO:0007669"/>
    <property type="project" value="TreeGrafter"/>
</dbReference>
<evidence type="ECO:0000313" key="4">
    <source>
        <dbReference type="Proteomes" id="UP000256970"/>
    </source>
</evidence>